<feature type="transmembrane region" description="Helical" evidence="7">
    <location>
        <begin position="102"/>
        <end position="122"/>
    </location>
</feature>
<feature type="transmembrane region" description="Helical" evidence="7">
    <location>
        <begin position="134"/>
        <end position="159"/>
    </location>
</feature>
<dbReference type="PANTHER" id="PTHR30625:SF11">
    <property type="entry name" value="MOTA_TOLQ_EXBB PROTON CHANNEL DOMAIN-CONTAINING PROTEIN"/>
    <property type="match status" value="1"/>
</dbReference>
<dbReference type="InterPro" id="IPR050790">
    <property type="entry name" value="ExbB/TolQ_transport"/>
</dbReference>
<dbReference type="Pfam" id="PF01618">
    <property type="entry name" value="MotA_ExbB"/>
    <property type="match status" value="1"/>
</dbReference>
<keyword evidence="5 7" id="KW-0472">Membrane</keyword>
<evidence type="ECO:0000256" key="1">
    <source>
        <dbReference type="ARBA" id="ARBA00004651"/>
    </source>
</evidence>
<sequence>MVPLLLCSVVALAICIERLWTLRPSRIAPTHLLSEVWDAVSQHRLDNARLQQIRKSSPLGAIMAAGLLNARHGRDIMKESIEESASQVIHELERYLSTLGSIAAISPLLGLLGTVLGMIKVFTEISHAGTGNTALLAGGISEALLTTVTGLVIAIPAVFLHRMLQRRVDTLVVDMEGQAIKLVEMLHGDREHEQATELAKV</sequence>
<name>A0A2S5KHA2_9PROT</name>
<dbReference type="EMBL" id="PRLP01000167">
    <property type="protein sequence ID" value="PPC74197.1"/>
    <property type="molecule type" value="Genomic_DNA"/>
</dbReference>
<evidence type="ECO:0000256" key="3">
    <source>
        <dbReference type="ARBA" id="ARBA00022692"/>
    </source>
</evidence>
<dbReference type="InterPro" id="IPR002898">
    <property type="entry name" value="MotA_ExbB_proton_chnl"/>
</dbReference>
<keyword evidence="6" id="KW-0813">Transport</keyword>
<evidence type="ECO:0000256" key="5">
    <source>
        <dbReference type="ARBA" id="ARBA00023136"/>
    </source>
</evidence>
<dbReference type="PANTHER" id="PTHR30625">
    <property type="entry name" value="PROTEIN TOLQ"/>
    <property type="match status" value="1"/>
</dbReference>
<keyword evidence="6" id="KW-0653">Protein transport</keyword>
<evidence type="ECO:0000256" key="6">
    <source>
        <dbReference type="RuleBase" id="RU004057"/>
    </source>
</evidence>
<evidence type="ECO:0000256" key="7">
    <source>
        <dbReference type="SAM" id="Phobius"/>
    </source>
</evidence>
<evidence type="ECO:0000259" key="8">
    <source>
        <dbReference type="Pfam" id="PF01618"/>
    </source>
</evidence>
<keyword evidence="4 7" id="KW-1133">Transmembrane helix</keyword>
<feature type="domain" description="MotA/TolQ/ExbB proton channel" evidence="8">
    <location>
        <begin position="56"/>
        <end position="176"/>
    </location>
</feature>
<comment type="caution">
    <text evidence="9">The sequence shown here is derived from an EMBL/GenBank/DDBJ whole genome shotgun (WGS) entry which is preliminary data.</text>
</comment>
<keyword evidence="3 7" id="KW-0812">Transmembrane</keyword>
<evidence type="ECO:0000313" key="9">
    <source>
        <dbReference type="EMBL" id="PPC74197.1"/>
    </source>
</evidence>
<gene>
    <name evidence="9" type="ORF">C4K68_27410</name>
</gene>
<dbReference type="GO" id="GO:0017038">
    <property type="term" value="P:protein import"/>
    <property type="evidence" value="ECO:0007669"/>
    <property type="project" value="TreeGrafter"/>
</dbReference>
<comment type="subcellular location">
    <subcellularLocation>
        <location evidence="1">Cell membrane</location>
        <topology evidence="1">Multi-pass membrane protein</topology>
    </subcellularLocation>
    <subcellularLocation>
        <location evidence="6">Membrane</location>
        <topology evidence="6">Multi-pass membrane protein</topology>
    </subcellularLocation>
</comment>
<comment type="similarity">
    <text evidence="6">Belongs to the exbB/tolQ family.</text>
</comment>
<evidence type="ECO:0000256" key="4">
    <source>
        <dbReference type="ARBA" id="ARBA00022989"/>
    </source>
</evidence>
<dbReference type="GO" id="GO:0005886">
    <property type="term" value="C:plasma membrane"/>
    <property type="evidence" value="ECO:0007669"/>
    <property type="project" value="UniProtKB-SubCell"/>
</dbReference>
<evidence type="ECO:0000256" key="2">
    <source>
        <dbReference type="ARBA" id="ARBA00022475"/>
    </source>
</evidence>
<proteinExistence type="inferred from homology"/>
<protein>
    <submittedName>
        <fullName evidence="9">Biopolymer transporter ExbB</fullName>
    </submittedName>
</protein>
<evidence type="ECO:0000313" key="10">
    <source>
        <dbReference type="Proteomes" id="UP000238196"/>
    </source>
</evidence>
<dbReference type="Proteomes" id="UP000238196">
    <property type="component" value="Unassembled WGS sequence"/>
</dbReference>
<accession>A0A2S5KHA2</accession>
<dbReference type="AlphaFoldDB" id="A0A2S5KHA2"/>
<organism evidence="9 10">
    <name type="scientific">Proteobacteria bacterium 228</name>
    <dbReference type="NCBI Taxonomy" id="2083153"/>
    <lineage>
        <taxon>Bacteria</taxon>
        <taxon>Pseudomonadati</taxon>
        <taxon>Pseudomonadota</taxon>
    </lineage>
</organism>
<dbReference type="OrthoDB" id="4045at2"/>
<reference evidence="9 10" key="1">
    <citation type="submission" date="2018-02" db="EMBL/GenBank/DDBJ databases">
        <title>novel marine gammaproteobacteria from coastal saline agro ecosystem.</title>
        <authorList>
            <person name="Krishnan R."/>
            <person name="Ramesh Kumar N."/>
        </authorList>
    </citation>
    <scope>NUCLEOTIDE SEQUENCE [LARGE SCALE GENOMIC DNA]</scope>
    <source>
        <strain evidence="9 10">228</strain>
    </source>
</reference>
<keyword evidence="2" id="KW-1003">Cell membrane</keyword>